<dbReference type="InterPro" id="IPR036390">
    <property type="entry name" value="WH_DNA-bd_sf"/>
</dbReference>
<dbReference type="SUPFAM" id="SSF46785">
    <property type="entry name" value="Winged helix' DNA-binding domain"/>
    <property type="match status" value="1"/>
</dbReference>
<evidence type="ECO:0000256" key="3">
    <source>
        <dbReference type="ARBA" id="ARBA00022691"/>
    </source>
</evidence>
<comment type="caution">
    <text evidence="7">The sequence shown here is derived from an EMBL/GenBank/DDBJ whole genome shotgun (WGS) entry which is preliminary data.</text>
</comment>
<dbReference type="InterPro" id="IPR012967">
    <property type="entry name" value="COMT_dimerisation"/>
</dbReference>
<keyword evidence="8" id="KW-1185">Reference proteome</keyword>
<proteinExistence type="predicted"/>
<dbReference type="InterPro" id="IPR036388">
    <property type="entry name" value="WH-like_DNA-bd_sf"/>
</dbReference>
<organism evidence="7 8">
    <name type="scientific">Curvularia kusanoi</name>
    <name type="common">Cochliobolus kusanoi</name>
    <dbReference type="NCBI Taxonomy" id="90978"/>
    <lineage>
        <taxon>Eukaryota</taxon>
        <taxon>Fungi</taxon>
        <taxon>Dikarya</taxon>
        <taxon>Ascomycota</taxon>
        <taxon>Pezizomycotina</taxon>
        <taxon>Dothideomycetes</taxon>
        <taxon>Pleosporomycetidae</taxon>
        <taxon>Pleosporales</taxon>
        <taxon>Pleosporineae</taxon>
        <taxon>Pleosporaceae</taxon>
        <taxon>Curvularia</taxon>
    </lineage>
</organism>
<evidence type="ECO:0000259" key="6">
    <source>
        <dbReference type="Pfam" id="PF08100"/>
    </source>
</evidence>
<dbReference type="InterPro" id="IPR016461">
    <property type="entry name" value="COMT-like"/>
</dbReference>
<keyword evidence="2" id="KW-0808">Transferase</keyword>
<evidence type="ECO:0000259" key="5">
    <source>
        <dbReference type="Pfam" id="PF00891"/>
    </source>
</evidence>
<dbReference type="InterPro" id="IPR001077">
    <property type="entry name" value="COMT_C"/>
</dbReference>
<dbReference type="PANTHER" id="PTHR43712">
    <property type="entry name" value="PUTATIVE (AFU_ORTHOLOGUE AFUA_4G14580)-RELATED"/>
    <property type="match status" value="1"/>
</dbReference>
<dbReference type="OrthoDB" id="1535081at2759"/>
<feature type="domain" description="O-methyltransferase C-terminal" evidence="5">
    <location>
        <begin position="228"/>
        <end position="369"/>
    </location>
</feature>
<dbReference type="Proteomes" id="UP000801428">
    <property type="component" value="Unassembled WGS sequence"/>
</dbReference>
<protein>
    <recommendedName>
        <fullName evidence="9">O-methyltransferase domain-containing protein</fullName>
    </recommendedName>
</protein>
<sequence length="395" mass="43840">MTLSQDITDIASKGPEGLEEPERLALLQAAEKLTSALENPFEKFLRLFTGLYNPVVLRIAIDLNLVDIALAHGSPITSASLASQSKADPALIHRLLRLLVPLNVFAATPDSPPQYTVQPFGYTLSSQSPLRSAMLHFSQCFPATAGMPDYFQANGYQDPKDARHGPFSFAYQCEGTTYFDYLNRPENERMATAFNETMALQKSGEEATFVSSYPVSERLRIDDPERVLFVDVGGGVGHQLAKFRARADGLPGKLVLQDLPAVIAQADALPEGVVKVGHDFFQPLPDSVRDAKAYYLRMILHDWPQTQANILLKNIVDVMAKDSVVLIHEMIMPETDVPPFEAMMDWHMMNVGALERTEEQWRLLVDGVGLEIKGIWREEQGLKGLRALIECGLKS</sequence>
<dbReference type="Pfam" id="PF00891">
    <property type="entry name" value="Methyltransf_2"/>
    <property type="match status" value="1"/>
</dbReference>
<dbReference type="EMBL" id="SWKU01000029">
    <property type="protein sequence ID" value="KAF2996100.1"/>
    <property type="molecule type" value="Genomic_DNA"/>
</dbReference>
<dbReference type="AlphaFoldDB" id="A0A9P4T776"/>
<evidence type="ECO:0000256" key="4">
    <source>
        <dbReference type="PIRSR" id="PIRSR005739-1"/>
    </source>
</evidence>
<dbReference type="PIRSF" id="PIRSF005739">
    <property type="entry name" value="O-mtase"/>
    <property type="match status" value="1"/>
</dbReference>
<evidence type="ECO:0000313" key="7">
    <source>
        <dbReference type="EMBL" id="KAF2996100.1"/>
    </source>
</evidence>
<feature type="domain" description="O-methyltransferase dimerisation" evidence="6">
    <location>
        <begin position="46"/>
        <end position="121"/>
    </location>
</feature>
<dbReference type="SUPFAM" id="SSF53335">
    <property type="entry name" value="S-adenosyl-L-methionine-dependent methyltransferases"/>
    <property type="match status" value="1"/>
</dbReference>
<dbReference type="GO" id="GO:0008171">
    <property type="term" value="F:O-methyltransferase activity"/>
    <property type="evidence" value="ECO:0007669"/>
    <property type="project" value="InterPro"/>
</dbReference>
<evidence type="ECO:0000256" key="2">
    <source>
        <dbReference type="ARBA" id="ARBA00022679"/>
    </source>
</evidence>
<dbReference type="PANTHER" id="PTHR43712:SF11">
    <property type="entry name" value="O-METHYLTRANSFERASE (AFU_ORTHOLOGUE AFUA_2G17820)-RELATED"/>
    <property type="match status" value="1"/>
</dbReference>
<keyword evidence="1" id="KW-0489">Methyltransferase</keyword>
<keyword evidence="3" id="KW-0949">S-adenosyl-L-methionine</keyword>
<dbReference type="Gene3D" id="1.10.10.10">
    <property type="entry name" value="Winged helix-like DNA-binding domain superfamily/Winged helix DNA-binding domain"/>
    <property type="match status" value="1"/>
</dbReference>
<dbReference type="GO" id="GO:0032259">
    <property type="term" value="P:methylation"/>
    <property type="evidence" value="ECO:0007669"/>
    <property type="project" value="UniProtKB-KW"/>
</dbReference>
<gene>
    <name evidence="7" type="ORF">E8E13_005065</name>
</gene>
<dbReference type="PROSITE" id="PS51683">
    <property type="entry name" value="SAM_OMT_II"/>
    <property type="match status" value="1"/>
</dbReference>
<evidence type="ECO:0000256" key="1">
    <source>
        <dbReference type="ARBA" id="ARBA00022603"/>
    </source>
</evidence>
<evidence type="ECO:0000313" key="8">
    <source>
        <dbReference type="Proteomes" id="UP000801428"/>
    </source>
</evidence>
<reference evidence="7" key="1">
    <citation type="submission" date="2019-04" db="EMBL/GenBank/DDBJ databases">
        <title>Sequencing of skin fungus with MAO and IRED activity.</title>
        <authorList>
            <person name="Marsaioli A.J."/>
            <person name="Bonatto J.M.C."/>
            <person name="Reis Junior O."/>
        </authorList>
    </citation>
    <scope>NUCLEOTIDE SEQUENCE</scope>
    <source>
        <strain evidence="7">30M1</strain>
    </source>
</reference>
<accession>A0A9P4T776</accession>
<evidence type="ECO:0008006" key="9">
    <source>
        <dbReference type="Google" id="ProtNLM"/>
    </source>
</evidence>
<dbReference type="Gene3D" id="3.40.50.150">
    <property type="entry name" value="Vaccinia Virus protein VP39"/>
    <property type="match status" value="1"/>
</dbReference>
<dbReference type="GO" id="GO:0046983">
    <property type="term" value="F:protein dimerization activity"/>
    <property type="evidence" value="ECO:0007669"/>
    <property type="project" value="InterPro"/>
</dbReference>
<feature type="active site" description="Proton acceptor" evidence="4">
    <location>
        <position position="301"/>
    </location>
</feature>
<name>A0A9P4T776_CURKU</name>
<dbReference type="Pfam" id="PF08100">
    <property type="entry name" value="Dimerisation"/>
    <property type="match status" value="1"/>
</dbReference>
<dbReference type="InterPro" id="IPR029063">
    <property type="entry name" value="SAM-dependent_MTases_sf"/>
</dbReference>